<dbReference type="EMBL" id="CP007739">
    <property type="protein sequence ID" value="AIE58971.1"/>
    <property type="molecule type" value="Genomic_DNA"/>
</dbReference>
<dbReference type="Proteomes" id="UP000027602">
    <property type="component" value="Chromosome"/>
</dbReference>
<name>I3E365_BACMM</name>
<dbReference type="HOGENOM" id="CLU_205695_0_0_9"/>
<gene>
    <name evidence="1" type="ORF">BMMGA3_02535</name>
</gene>
<dbReference type="eggNOG" id="ENOG502ZJ5M">
    <property type="taxonomic scope" value="Bacteria"/>
</dbReference>
<protein>
    <submittedName>
        <fullName evidence="1">Uncharacterized protein</fullName>
    </submittedName>
</protein>
<reference evidence="1 2" key="1">
    <citation type="journal article" date="2015" name="BMC Genomics">
        <title>Transcriptome analysis of thermophilic methylotrophic Bacillus methanolicus MGA3 using RNA-sequencing provides detailed insights into its previously uncharted transcriptional landscape.</title>
        <authorList>
            <person name="Irla M."/>
            <person name="Neshat A."/>
            <person name="Brautaset T."/>
            <person name="Ruckert C."/>
            <person name="Kalinowski J."/>
            <person name="Wendisch V.F."/>
        </authorList>
    </citation>
    <scope>NUCLEOTIDE SEQUENCE [LARGE SCALE GENOMIC DNA]</scope>
    <source>
        <strain evidence="2">MGA3 / ATCC 53907</strain>
    </source>
</reference>
<dbReference type="AlphaFoldDB" id="I3E365"/>
<proteinExistence type="predicted"/>
<dbReference type="OrthoDB" id="2942189at2"/>
<evidence type="ECO:0000313" key="1">
    <source>
        <dbReference type="EMBL" id="AIE58971.1"/>
    </source>
</evidence>
<dbReference type="RefSeq" id="WP_003348097.1">
    <property type="nucleotide sequence ID" value="NZ_ADWW01000003.1"/>
</dbReference>
<dbReference type="KEGG" id="bmet:BMMGA3_02535"/>
<sequence length="66" mass="7621">MNVFVLLLILGTALILFGFIIDKLYKRKGITTDPKENERNISSSERIYTETMLNQVKVQNNNHPNL</sequence>
<accession>I3E365</accession>
<organism evidence="1 2">
    <name type="scientific">Bacillus methanolicus (strain MGA3 / ATCC 53907)</name>
    <dbReference type="NCBI Taxonomy" id="796606"/>
    <lineage>
        <taxon>Bacteria</taxon>
        <taxon>Bacillati</taxon>
        <taxon>Bacillota</taxon>
        <taxon>Bacilli</taxon>
        <taxon>Bacillales</taxon>
        <taxon>Bacillaceae</taxon>
        <taxon>Bacillus</taxon>
    </lineage>
</organism>
<evidence type="ECO:0000313" key="2">
    <source>
        <dbReference type="Proteomes" id="UP000027602"/>
    </source>
</evidence>
<keyword evidence="2" id="KW-1185">Reference proteome</keyword>